<name>A0A2S5DM55_9BURK</name>
<evidence type="ECO:0000259" key="5">
    <source>
        <dbReference type="PROSITE" id="PS00662"/>
    </source>
</evidence>
<dbReference type="AlphaFoldDB" id="A0A2S5DM55"/>
<dbReference type="PROSITE" id="PS00662">
    <property type="entry name" value="T2SP_E"/>
    <property type="match status" value="1"/>
</dbReference>
<evidence type="ECO:0000313" key="7">
    <source>
        <dbReference type="Proteomes" id="UP000238655"/>
    </source>
</evidence>
<dbReference type="Proteomes" id="UP000238655">
    <property type="component" value="Unassembled WGS sequence"/>
</dbReference>
<dbReference type="Pfam" id="PF00437">
    <property type="entry name" value="T2SSE"/>
    <property type="match status" value="1"/>
</dbReference>
<feature type="region of interest" description="Disordered" evidence="4">
    <location>
        <begin position="1"/>
        <end position="30"/>
    </location>
</feature>
<evidence type="ECO:0000256" key="3">
    <source>
        <dbReference type="ARBA" id="ARBA00022840"/>
    </source>
</evidence>
<dbReference type="InterPro" id="IPR027417">
    <property type="entry name" value="P-loop_NTPase"/>
</dbReference>
<dbReference type="PANTHER" id="PTHR30258:SF3">
    <property type="entry name" value="SLL1921 PROTEIN"/>
    <property type="match status" value="1"/>
</dbReference>
<feature type="domain" description="Bacterial type II secretion system protein E" evidence="5">
    <location>
        <begin position="317"/>
        <end position="331"/>
    </location>
</feature>
<dbReference type="RefSeq" id="WP_105750004.1">
    <property type="nucleotide sequence ID" value="NZ_PQVP01000006.1"/>
</dbReference>
<accession>A0A2S5DM55</accession>
<proteinExistence type="inferred from homology"/>
<evidence type="ECO:0000256" key="1">
    <source>
        <dbReference type="ARBA" id="ARBA00006611"/>
    </source>
</evidence>
<comment type="caution">
    <text evidence="6">The sequence shown here is derived from an EMBL/GenBank/DDBJ whole genome shotgun (WGS) entry which is preliminary data.</text>
</comment>
<organism evidence="6 7">
    <name type="scientific">Burkholderia contaminans</name>
    <dbReference type="NCBI Taxonomy" id="488447"/>
    <lineage>
        <taxon>Bacteria</taxon>
        <taxon>Pseudomonadati</taxon>
        <taxon>Pseudomonadota</taxon>
        <taxon>Betaproteobacteria</taxon>
        <taxon>Burkholderiales</taxon>
        <taxon>Burkholderiaceae</taxon>
        <taxon>Burkholderia</taxon>
        <taxon>Burkholderia cepacia complex</taxon>
    </lineage>
</organism>
<dbReference type="GO" id="GO:0016887">
    <property type="term" value="F:ATP hydrolysis activity"/>
    <property type="evidence" value="ECO:0007669"/>
    <property type="project" value="TreeGrafter"/>
</dbReference>
<keyword evidence="3" id="KW-0067">ATP-binding</keyword>
<dbReference type="SUPFAM" id="SSF52540">
    <property type="entry name" value="P-loop containing nucleoside triphosphate hydrolases"/>
    <property type="match status" value="1"/>
</dbReference>
<dbReference type="GO" id="GO:0005886">
    <property type="term" value="C:plasma membrane"/>
    <property type="evidence" value="ECO:0007669"/>
    <property type="project" value="TreeGrafter"/>
</dbReference>
<dbReference type="Gene3D" id="3.40.50.300">
    <property type="entry name" value="P-loop containing nucleotide triphosphate hydrolases"/>
    <property type="match status" value="1"/>
</dbReference>
<dbReference type="InterPro" id="IPR001482">
    <property type="entry name" value="T2SS/T4SS_dom"/>
</dbReference>
<dbReference type="GO" id="GO:0005524">
    <property type="term" value="F:ATP binding"/>
    <property type="evidence" value="ECO:0007669"/>
    <property type="project" value="UniProtKB-KW"/>
</dbReference>
<comment type="similarity">
    <text evidence="1">Belongs to the GSP E family.</text>
</comment>
<evidence type="ECO:0000256" key="2">
    <source>
        <dbReference type="ARBA" id="ARBA00022741"/>
    </source>
</evidence>
<evidence type="ECO:0000313" key="6">
    <source>
        <dbReference type="EMBL" id="POZ80175.1"/>
    </source>
</evidence>
<dbReference type="PANTHER" id="PTHR30258">
    <property type="entry name" value="TYPE II SECRETION SYSTEM PROTEIN GSPE-RELATED"/>
    <property type="match status" value="1"/>
</dbReference>
<evidence type="ECO:0000256" key="4">
    <source>
        <dbReference type="SAM" id="MobiDB-lite"/>
    </source>
</evidence>
<dbReference type="EMBL" id="PQVP01000006">
    <property type="protein sequence ID" value="POZ80175.1"/>
    <property type="molecule type" value="Genomic_DNA"/>
</dbReference>
<protein>
    <submittedName>
        <fullName evidence="6">Pilus assembly protein</fullName>
    </submittedName>
</protein>
<reference evidence="6 7" key="1">
    <citation type="submission" date="2018-01" db="EMBL/GenBank/DDBJ databases">
        <title>Successful Treatment of Persistent Burkholderia cepacia Bacteremia with Ceftazidime-Avibactam.</title>
        <authorList>
            <person name="Tamma P."/>
            <person name="Fan Y."/>
            <person name="Bergman Y."/>
            <person name="Sick-Samuels A."/>
            <person name="Hsu A."/>
            <person name="Timp W."/>
            <person name="Simner P."/>
        </authorList>
    </citation>
    <scope>NUCLEOTIDE SEQUENCE [LARGE SCALE GENOMIC DNA]</scope>
    <source>
        <strain evidence="6 7">170816</strain>
    </source>
</reference>
<feature type="compositionally biased region" description="Polar residues" evidence="4">
    <location>
        <begin position="21"/>
        <end position="30"/>
    </location>
</feature>
<sequence length="531" mass="58590">MFGSRETPAAATRRPLGLASSGRSDSRQTLQLSDDERKLVYFADEILTISESHRTDYKVLAVIERAKSMGVRHRIEYKPLDEVQRLSDVARSTARTDQISTRQSQVLRLVSEAVSLKASDIHFTVDGERCEIEFRIYGSLSHHLTEPRDVGMELCSTIYQSMCDVADEIFKPQAAQDGRLRKDWTAKMGLRGARIGTRPTDSGIYLALRLLYDSMGETTLEGLGYHQGRQIPMISTMARRTKGINIISGVTGAGKSTTLECVLSALLKRLNYSTRLITIENPPEYFIRGARQTPLLADGDDEEAISAAWARGIANAMRLDPDMIMVGEVRDIHSARAAFRAAMTGHGVWTTLHTGDAVSNMERLRDIGVEMSLLTDPTIVTGLLNQSLVSVNCPRCSIGYRDSKASLEADLVDRIERLCRPDQVRFHTPGDKDCPQCRGTGLIRRTVVAEGLIPTKKFMAAFRSEGAWGARDYWLCHMNGITKTQHLIEKINNGLVDPRIAETQVNPLDEDELLGIGDIAIGGAGALDAAA</sequence>
<keyword evidence="2" id="KW-0547">Nucleotide-binding</keyword>
<gene>
    <name evidence="6" type="ORF">C3743_40055</name>
</gene>
<dbReference type="Gene3D" id="3.30.450.90">
    <property type="match status" value="1"/>
</dbReference>